<evidence type="ECO:0000256" key="12">
    <source>
        <dbReference type="SAM" id="Phobius"/>
    </source>
</evidence>
<organism evidence="14 15">
    <name type="scientific">Danionella cerebrum</name>
    <dbReference type="NCBI Taxonomy" id="2873325"/>
    <lineage>
        <taxon>Eukaryota</taxon>
        <taxon>Metazoa</taxon>
        <taxon>Chordata</taxon>
        <taxon>Craniata</taxon>
        <taxon>Vertebrata</taxon>
        <taxon>Euteleostomi</taxon>
        <taxon>Actinopterygii</taxon>
        <taxon>Neopterygii</taxon>
        <taxon>Teleostei</taxon>
        <taxon>Ostariophysi</taxon>
        <taxon>Cypriniformes</taxon>
        <taxon>Danionidae</taxon>
        <taxon>Danioninae</taxon>
        <taxon>Danionella</taxon>
    </lineage>
</organism>
<keyword evidence="8 12" id="KW-0472">Membrane</keyword>
<feature type="transmembrane region" description="Helical" evidence="12">
    <location>
        <begin position="245"/>
        <end position="266"/>
    </location>
</feature>
<dbReference type="GO" id="GO:0005886">
    <property type="term" value="C:plasma membrane"/>
    <property type="evidence" value="ECO:0007669"/>
    <property type="project" value="UniProtKB-SubCell"/>
</dbReference>
<dbReference type="GO" id="GO:0002250">
    <property type="term" value="P:adaptive immune response"/>
    <property type="evidence" value="ECO:0007669"/>
    <property type="project" value="UniProtKB-KW"/>
</dbReference>
<dbReference type="InterPro" id="IPR017452">
    <property type="entry name" value="GPCR_Rhodpsn_7TM"/>
</dbReference>
<evidence type="ECO:0000259" key="13">
    <source>
        <dbReference type="PROSITE" id="PS50262"/>
    </source>
</evidence>
<feature type="transmembrane region" description="Helical" evidence="12">
    <location>
        <begin position="153"/>
        <end position="172"/>
    </location>
</feature>
<keyword evidence="15" id="KW-1185">Reference proteome</keyword>
<keyword evidence="7" id="KW-1064">Adaptive immunity</keyword>
<evidence type="ECO:0000256" key="10">
    <source>
        <dbReference type="ARBA" id="ARBA00023170"/>
    </source>
</evidence>
<evidence type="ECO:0000256" key="9">
    <source>
        <dbReference type="ARBA" id="ARBA00023157"/>
    </source>
</evidence>
<dbReference type="PRINTS" id="PR00237">
    <property type="entry name" value="GPCRRHODOPSN"/>
</dbReference>
<sequence>MVFLTQSFLAFNFCVIIHGLYLKVASSSSPSQMILIKEHIPCSLVLLSQCARENSFVNFWGCFILEKSNPDEFKRTVYPAAYSLIFILGLSGHSVFIYVFLRRWRSQKSWSAVSVLMVNLLVSDLMLVCSLPLRISYYMLNSHWPFGHITCRLILYVFYLNMYCSVYFLVVLNVLRYLALVYPYVYIRIHTRYVLGVICGLIWLLMGLACCPLLFTKKKSQDQRSSRCLELMVDNVDELLLINNISFAVGFLAPLAAVIFCSIFVVRNLLKPSPALGRTRPCRKKASALVIISLGIFLVCFLPYHIVRTIFLTTEKQVKMGGYNGSCDFVLVVRKAAVIAHCLCTSNSCLDPLLFFFAGENSKMLLDKWTGGRKSNACVPGRNLQQAELQIFQRRESTEQTLVKNTC</sequence>
<keyword evidence="2" id="KW-1003">Cell membrane</keyword>
<dbReference type="FunFam" id="1.20.1070.10:FF:000017">
    <property type="entry name" value="lysophosphatidic acid receptor 4"/>
    <property type="match status" value="1"/>
</dbReference>
<dbReference type="PANTHER" id="PTHR24231:SF48">
    <property type="entry name" value="G-PROTEIN COUPLED RECEPTORS FAMILY 1 PROFILE DOMAIN-CONTAINING PROTEIN"/>
    <property type="match status" value="1"/>
</dbReference>
<evidence type="ECO:0000256" key="5">
    <source>
        <dbReference type="ARBA" id="ARBA00022989"/>
    </source>
</evidence>
<keyword evidence="4" id="KW-0391">Immunity</keyword>
<dbReference type="GO" id="GO:0004930">
    <property type="term" value="F:G protein-coupled receptor activity"/>
    <property type="evidence" value="ECO:0007669"/>
    <property type="project" value="UniProtKB-KW"/>
</dbReference>
<evidence type="ECO:0000256" key="3">
    <source>
        <dbReference type="ARBA" id="ARBA00022692"/>
    </source>
</evidence>
<protein>
    <recommendedName>
        <fullName evidence="13">G-protein coupled receptors family 1 profile domain-containing protein</fullName>
    </recommendedName>
</protein>
<dbReference type="InterPro" id="IPR000276">
    <property type="entry name" value="GPCR_Rhodpsn"/>
</dbReference>
<evidence type="ECO:0000256" key="8">
    <source>
        <dbReference type="ARBA" id="ARBA00023136"/>
    </source>
</evidence>
<dbReference type="SUPFAM" id="SSF81321">
    <property type="entry name" value="Family A G protein-coupled receptor-like"/>
    <property type="match status" value="1"/>
</dbReference>
<feature type="transmembrane region" description="Helical" evidence="12">
    <location>
        <begin position="7"/>
        <end position="24"/>
    </location>
</feature>
<keyword evidence="5 12" id="KW-1133">Transmembrane helix</keyword>
<dbReference type="PRINTS" id="PR01157">
    <property type="entry name" value="P2YPURNOCPTR"/>
</dbReference>
<proteinExistence type="predicted"/>
<keyword evidence="11" id="KW-0807">Transducer</keyword>
<dbReference type="PROSITE" id="PS50262">
    <property type="entry name" value="G_PROTEIN_RECEP_F1_2"/>
    <property type="match status" value="1"/>
</dbReference>
<comment type="subcellular location">
    <subcellularLocation>
        <location evidence="1">Cell membrane</location>
        <topology evidence="1">Multi-pass membrane protein</topology>
    </subcellularLocation>
</comment>
<dbReference type="OrthoDB" id="9990906at2759"/>
<reference evidence="14 15" key="1">
    <citation type="journal article" date="2019" name="Sci. Data">
        <title>Hybrid genome assembly and annotation of Danionella translucida.</title>
        <authorList>
            <person name="Kadobianskyi M."/>
            <person name="Schulze L."/>
            <person name="Schuelke M."/>
            <person name="Judkewitz B."/>
        </authorList>
    </citation>
    <scope>NUCLEOTIDE SEQUENCE [LARGE SCALE GENOMIC DNA]</scope>
    <source>
        <strain evidence="14 15">Bolton</strain>
    </source>
</reference>
<name>A0A553RM69_9TELE</name>
<comment type="caution">
    <text evidence="14">The sequence shown here is derived from an EMBL/GenBank/DDBJ whole genome shotgun (WGS) entry which is preliminary data.</text>
</comment>
<keyword evidence="6" id="KW-0297">G-protein coupled receptor</keyword>
<evidence type="ECO:0000256" key="2">
    <source>
        <dbReference type="ARBA" id="ARBA00022475"/>
    </source>
</evidence>
<dbReference type="Gene3D" id="1.20.1070.10">
    <property type="entry name" value="Rhodopsin 7-helix transmembrane proteins"/>
    <property type="match status" value="1"/>
</dbReference>
<keyword evidence="10" id="KW-0675">Receptor</keyword>
<evidence type="ECO:0000313" key="15">
    <source>
        <dbReference type="Proteomes" id="UP000316079"/>
    </source>
</evidence>
<dbReference type="PANTHER" id="PTHR24231">
    <property type="entry name" value="PURINOCEPTOR-RELATED G-PROTEIN COUPLED RECEPTOR"/>
    <property type="match status" value="1"/>
</dbReference>
<keyword evidence="3 12" id="KW-0812">Transmembrane</keyword>
<evidence type="ECO:0000256" key="1">
    <source>
        <dbReference type="ARBA" id="ARBA00004651"/>
    </source>
</evidence>
<feature type="domain" description="G-protein coupled receptors family 1 profile" evidence="13">
    <location>
        <begin position="92"/>
        <end position="355"/>
    </location>
</feature>
<dbReference type="Proteomes" id="UP000316079">
    <property type="component" value="Unassembled WGS sequence"/>
</dbReference>
<accession>A0A553RM69</accession>
<feature type="transmembrane region" description="Helical" evidence="12">
    <location>
        <begin position="193"/>
        <end position="215"/>
    </location>
</feature>
<evidence type="ECO:0000313" key="14">
    <source>
        <dbReference type="EMBL" id="TRZ03283.1"/>
    </source>
</evidence>
<evidence type="ECO:0000256" key="7">
    <source>
        <dbReference type="ARBA" id="ARBA00023130"/>
    </source>
</evidence>
<gene>
    <name evidence="14" type="ORF">DNTS_006714</name>
</gene>
<keyword evidence="9" id="KW-1015">Disulfide bond</keyword>
<evidence type="ECO:0000256" key="11">
    <source>
        <dbReference type="ARBA" id="ARBA00023224"/>
    </source>
</evidence>
<evidence type="ECO:0000256" key="6">
    <source>
        <dbReference type="ARBA" id="ARBA00023040"/>
    </source>
</evidence>
<feature type="transmembrane region" description="Helical" evidence="12">
    <location>
        <begin position="286"/>
        <end position="307"/>
    </location>
</feature>
<dbReference type="EMBL" id="SRMA01011868">
    <property type="protein sequence ID" value="TRZ03283.1"/>
    <property type="molecule type" value="Genomic_DNA"/>
</dbReference>
<dbReference type="Pfam" id="PF00001">
    <property type="entry name" value="7tm_1"/>
    <property type="match status" value="1"/>
</dbReference>
<dbReference type="AlphaFoldDB" id="A0A553RM69"/>
<feature type="transmembrane region" description="Helical" evidence="12">
    <location>
        <begin position="80"/>
        <end position="101"/>
    </location>
</feature>
<feature type="transmembrane region" description="Helical" evidence="12">
    <location>
        <begin position="113"/>
        <end position="133"/>
    </location>
</feature>
<evidence type="ECO:0000256" key="4">
    <source>
        <dbReference type="ARBA" id="ARBA00022859"/>
    </source>
</evidence>